<gene>
    <name evidence="1" type="ordered locus">Cgl0958</name>
</gene>
<evidence type="ECO:0000313" key="1">
    <source>
        <dbReference type="EMBL" id="BAB98352.1"/>
    </source>
</evidence>
<dbReference type="OrthoDB" id="514320at2"/>
<organism evidence="1 2">
    <name type="scientific">Corynebacterium glutamicum (strain ATCC 13032 / DSM 20300 / JCM 1318 / BCRC 11384 / CCUG 27702 / LMG 3730 / NBRC 12168 / NCIMB 10025 / NRRL B-2784 / 534)</name>
    <dbReference type="NCBI Taxonomy" id="196627"/>
    <lineage>
        <taxon>Bacteria</taxon>
        <taxon>Bacillati</taxon>
        <taxon>Actinomycetota</taxon>
        <taxon>Actinomycetes</taxon>
        <taxon>Mycobacteriales</taxon>
        <taxon>Corynebacteriaceae</taxon>
        <taxon>Corynebacterium</taxon>
    </lineage>
</organism>
<sequence length="303" mass="34119">MPIPPGLLIQLRSIFLDPAVDRGVIDRHSPLGHHLFEVAIAHAVAAVPPHRPQDDFTRELPTGEDAHGPDYSTPVFLLPQLCNSTVLGYPAGDPELQDDGWYRQAFADGFLHGKQLSTFFPAWDEFAWDDSAGGEPGVLMSRQAANYDKGPAGGNKYTDQVVLETEDMCGNEIILRRGWYNSDASRKDKPWGYDKIRHKHGVFSLWSVSIVFENSCINRIEGTQQVYEEEVYQVKCDRLFLNCEQTGQSFVYRGIYERNIYKPGATEPLGLRTFFPVHNEGTHGSSDVTPTWFSTDIPTLDLW</sequence>
<dbReference type="STRING" id="196627.cg1095"/>
<evidence type="ECO:0000313" key="2">
    <source>
        <dbReference type="Proteomes" id="UP000000582"/>
    </source>
</evidence>
<accession>Q8NRT3</accession>
<keyword evidence="2" id="KW-1185">Reference proteome</keyword>
<protein>
    <submittedName>
        <fullName evidence="1">Uncharacterized protein</fullName>
    </submittedName>
</protein>
<dbReference type="HOGENOM" id="CLU_917393_0_0_11"/>
<dbReference type="Proteomes" id="UP000000582">
    <property type="component" value="Chromosome"/>
</dbReference>
<proteinExistence type="predicted"/>
<dbReference type="KEGG" id="cgl:Cgl0958"/>
<reference evidence="2" key="1">
    <citation type="journal article" date="2003" name="Appl. Microbiol. Biotechnol.">
        <title>The Corynebacterium glutamicum genome: features and impacts on biotechnological processes.</title>
        <authorList>
            <person name="Ikeda M."/>
            <person name="Nakagawa S."/>
        </authorList>
    </citation>
    <scope>NUCLEOTIDE SEQUENCE [LARGE SCALE GENOMIC DNA]</scope>
    <source>
        <strain evidence="2">ATCC 13032 / DSM 20300 / BCRC 11384 / JCM 1318 / LMG 3730 / NCIMB 10025</strain>
    </source>
</reference>
<dbReference type="EMBL" id="BA000036">
    <property type="protein sequence ID" value="BAB98352.1"/>
    <property type="molecule type" value="Genomic_DNA"/>
</dbReference>
<dbReference type="AlphaFoldDB" id="Q8NRT3"/>
<dbReference type="PATRIC" id="fig|196627.13.peg.946"/>
<dbReference type="BioCyc" id="CORYNE:G18NG-10529-MONOMER"/>
<name>Q8NRT3_CORGL</name>